<dbReference type="GO" id="GO:1901135">
    <property type="term" value="P:carbohydrate derivative metabolic process"/>
    <property type="evidence" value="ECO:0007669"/>
    <property type="project" value="InterPro"/>
</dbReference>
<dbReference type="Pfam" id="PF01418">
    <property type="entry name" value="HTH_6"/>
    <property type="match status" value="1"/>
</dbReference>
<dbReference type="OrthoDB" id="3684496at2"/>
<evidence type="ECO:0000313" key="7">
    <source>
        <dbReference type="Proteomes" id="UP000256304"/>
    </source>
</evidence>
<evidence type="ECO:0000256" key="3">
    <source>
        <dbReference type="ARBA" id="ARBA00023163"/>
    </source>
</evidence>
<evidence type="ECO:0000313" key="6">
    <source>
        <dbReference type="EMBL" id="REE55449.1"/>
    </source>
</evidence>
<dbReference type="AlphaFoldDB" id="A0A3D9PY48"/>
<sequence length="290" mass="31798">MASKFSKTQEGSNTLLVIASMYKSLSRTEQKIADIIQEDPESVVYATLTDLAEKADVGDTSVLRLCRKLGFRGYQEFKLSLAQELVNPVKSVHSEIEEGDDLATIANKITIENKTFLDNTLALLDMRELQKAIDAIAKANKLFFVGVGSSSYTAADAKYRFMRLGFQTELITDSHVMAMAMTLTTKNDVVFAVSTSGSTKDIVDAVRLAKENNVFFICLTSHAKSPITQYADAVLLSCSKESPLQGGAFRSKLTQIHVLDILATAVAIHCKEKAYQAIELTSKAVSDKLY</sequence>
<dbReference type="InterPro" id="IPR035472">
    <property type="entry name" value="RpiR-like_SIS"/>
</dbReference>
<protein>
    <submittedName>
        <fullName evidence="6">RpiR family transcriptional regulator</fullName>
    </submittedName>
</protein>
<evidence type="ECO:0000259" key="4">
    <source>
        <dbReference type="PROSITE" id="PS51071"/>
    </source>
</evidence>
<dbReference type="SUPFAM" id="SSF46689">
    <property type="entry name" value="Homeodomain-like"/>
    <property type="match status" value="1"/>
</dbReference>
<dbReference type="InterPro" id="IPR046348">
    <property type="entry name" value="SIS_dom_sf"/>
</dbReference>
<accession>A0A3D9PY48</accession>
<dbReference type="InterPro" id="IPR001347">
    <property type="entry name" value="SIS_dom"/>
</dbReference>
<dbReference type="GO" id="GO:0097367">
    <property type="term" value="F:carbohydrate derivative binding"/>
    <property type="evidence" value="ECO:0007669"/>
    <property type="project" value="InterPro"/>
</dbReference>
<dbReference type="Gene3D" id="1.10.10.10">
    <property type="entry name" value="Winged helix-like DNA-binding domain superfamily/Winged helix DNA-binding domain"/>
    <property type="match status" value="1"/>
</dbReference>
<keyword evidence="1" id="KW-0805">Transcription regulation</keyword>
<dbReference type="InterPro" id="IPR036388">
    <property type="entry name" value="WH-like_DNA-bd_sf"/>
</dbReference>
<reference evidence="6 7" key="1">
    <citation type="submission" date="2018-08" db="EMBL/GenBank/DDBJ databases">
        <title>Genomic Encyclopedia of Type Strains, Phase III (KMG-III): the genomes of soil and plant-associated and newly described type strains.</title>
        <authorList>
            <person name="Whitman W."/>
        </authorList>
    </citation>
    <scope>NUCLEOTIDE SEQUENCE [LARGE SCALE GENOMIC DNA]</scope>
    <source>
        <strain evidence="6 7">CGMCC 1.10966</strain>
    </source>
</reference>
<keyword evidence="3" id="KW-0804">Transcription</keyword>
<dbReference type="Proteomes" id="UP000256304">
    <property type="component" value="Unassembled WGS sequence"/>
</dbReference>
<keyword evidence="2" id="KW-0238">DNA-binding</keyword>
<dbReference type="InterPro" id="IPR047640">
    <property type="entry name" value="RpiR-like"/>
</dbReference>
<dbReference type="SUPFAM" id="SSF53697">
    <property type="entry name" value="SIS domain"/>
    <property type="match status" value="1"/>
</dbReference>
<dbReference type="PANTHER" id="PTHR30514:SF1">
    <property type="entry name" value="HTH-TYPE TRANSCRIPTIONAL REGULATOR HEXR-RELATED"/>
    <property type="match status" value="1"/>
</dbReference>
<proteinExistence type="predicted"/>
<name>A0A3D9PY48_9BACL</name>
<dbReference type="EMBL" id="QTTN01000068">
    <property type="protein sequence ID" value="REE55449.1"/>
    <property type="molecule type" value="Genomic_DNA"/>
</dbReference>
<dbReference type="PANTHER" id="PTHR30514">
    <property type="entry name" value="GLUCOKINASE"/>
    <property type="match status" value="1"/>
</dbReference>
<dbReference type="Pfam" id="PF01380">
    <property type="entry name" value="SIS"/>
    <property type="match status" value="1"/>
</dbReference>
<dbReference type="PROSITE" id="PS51071">
    <property type="entry name" value="HTH_RPIR"/>
    <property type="match status" value="1"/>
</dbReference>
<dbReference type="PROSITE" id="PS00356">
    <property type="entry name" value="HTH_LACI_1"/>
    <property type="match status" value="1"/>
</dbReference>
<dbReference type="Gene3D" id="3.40.50.10490">
    <property type="entry name" value="Glucose-6-phosphate isomerase like protein, domain 1"/>
    <property type="match status" value="1"/>
</dbReference>
<keyword evidence="7" id="KW-1185">Reference proteome</keyword>
<dbReference type="InterPro" id="IPR000281">
    <property type="entry name" value="HTH_RpiR"/>
</dbReference>
<comment type="caution">
    <text evidence="6">The sequence shown here is derived from an EMBL/GenBank/DDBJ whole genome shotgun (WGS) entry which is preliminary data.</text>
</comment>
<evidence type="ECO:0000259" key="5">
    <source>
        <dbReference type="PROSITE" id="PS51464"/>
    </source>
</evidence>
<evidence type="ECO:0000256" key="2">
    <source>
        <dbReference type="ARBA" id="ARBA00023125"/>
    </source>
</evidence>
<dbReference type="GO" id="GO:0003677">
    <property type="term" value="F:DNA binding"/>
    <property type="evidence" value="ECO:0007669"/>
    <property type="project" value="UniProtKB-KW"/>
</dbReference>
<evidence type="ECO:0000256" key="1">
    <source>
        <dbReference type="ARBA" id="ARBA00023015"/>
    </source>
</evidence>
<gene>
    <name evidence="6" type="ORF">A8990_16820</name>
</gene>
<dbReference type="PROSITE" id="PS51464">
    <property type="entry name" value="SIS"/>
    <property type="match status" value="1"/>
</dbReference>
<dbReference type="CDD" id="cd05013">
    <property type="entry name" value="SIS_RpiR"/>
    <property type="match status" value="1"/>
</dbReference>
<dbReference type="RefSeq" id="WP_116192751.1">
    <property type="nucleotide sequence ID" value="NZ_QTTN01000068.1"/>
</dbReference>
<dbReference type="GO" id="GO:0003700">
    <property type="term" value="F:DNA-binding transcription factor activity"/>
    <property type="evidence" value="ECO:0007669"/>
    <property type="project" value="InterPro"/>
</dbReference>
<dbReference type="InterPro" id="IPR009057">
    <property type="entry name" value="Homeodomain-like_sf"/>
</dbReference>
<organism evidence="6 7">
    <name type="scientific">Paenibacillus taihuensis</name>
    <dbReference type="NCBI Taxonomy" id="1156355"/>
    <lineage>
        <taxon>Bacteria</taxon>
        <taxon>Bacillati</taxon>
        <taxon>Bacillota</taxon>
        <taxon>Bacilli</taxon>
        <taxon>Bacillales</taxon>
        <taxon>Paenibacillaceae</taxon>
        <taxon>Paenibacillus</taxon>
    </lineage>
</organism>
<feature type="domain" description="SIS" evidence="5">
    <location>
        <begin position="132"/>
        <end position="272"/>
    </location>
</feature>
<feature type="domain" description="HTH rpiR-type" evidence="4">
    <location>
        <begin position="12"/>
        <end position="88"/>
    </location>
</feature>